<evidence type="ECO:0000256" key="1">
    <source>
        <dbReference type="SAM" id="Phobius"/>
    </source>
</evidence>
<reference evidence="2 3" key="1">
    <citation type="submission" date="2019-06" db="EMBL/GenBank/DDBJ databases">
        <title>A chromosomal-level reference genome of Carpinus fangiana (Coryloideae, Betulaceae).</title>
        <authorList>
            <person name="Yang X."/>
            <person name="Wang Z."/>
            <person name="Zhang L."/>
            <person name="Hao G."/>
            <person name="Liu J."/>
            <person name="Yang Y."/>
        </authorList>
    </citation>
    <scope>NUCLEOTIDE SEQUENCE [LARGE SCALE GENOMIC DNA]</scope>
    <source>
        <strain evidence="2">Cfa_2016G</strain>
        <tissue evidence="2">Leaf</tissue>
    </source>
</reference>
<organism evidence="2 3">
    <name type="scientific">Carpinus fangiana</name>
    <dbReference type="NCBI Taxonomy" id="176857"/>
    <lineage>
        <taxon>Eukaryota</taxon>
        <taxon>Viridiplantae</taxon>
        <taxon>Streptophyta</taxon>
        <taxon>Embryophyta</taxon>
        <taxon>Tracheophyta</taxon>
        <taxon>Spermatophyta</taxon>
        <taxon>Magnoliopsida</taxon>
        <taxon>eudicotyledons</taxon>
        <taxon>Gunneridae</taxon>
        <taxon>Pentapetalae</taxon>
        <taxon>rosids</taxon>
        <taxon>fabids</taxon>
        <taxon>Fagales</taxon>
        <taxon>Betulaceae</taxon>
        <taxon>Carpinus</taxon>
    </lineage>
</organism>
<evidence type="ECO:0000313" key="3">
    <source>
        <dbReference type="Proteomes" id="UP000327013"/>
    </source>
</evidence>
<dbReference type="Proteomes" id="UP000327013">
    <property type="component" value="Chromosome 2"/>
</dbReference>
<gene>
    <name evidence="2" type="ORF">FH972_007051</name>
</gene>
<proteinExistence type="predicted"/>
<sequence length="113" mass="12501">MISIALYFTRYIYGYLISFIFCCKYCCGMFLFLEGLDRSDIILSVSISCPKKKTACMCYITIVGAQGLAAVSVKLPAVATKCPDWMVLRLKWLSKKSIATIPGAQKACSSMVE</sequence>
<dbReference type="AlphaFoldDB" id="A0A5N6QW01"/>
<keyword evidence="1" id="KW-0472">Membrane</keyword>
<dbReference type="EMBL" id="CM017322">
    <property type="protein sequence ID" value="KAE8010708.1"/>
    <property type="molecule type" value="Genomic_DNA"/>
</dbReference>
<feature type="transmembrane region" description="Helical" evidence="1">
    <location>
        <begin position="12"/>
        <end position="33"/>
    </location>
</feature>
<accession>A0A5N6QW01</accession>
<name>A0A5N6QW01_9ROSI</name>
<protein>
    <submittedName>
        <fullName evidence="2">Uncharacterized protein</fullName>
    </submittedName>
</protein>
<evidence type="ECO:0000313" key="2">
    <source>
        <dbReference type="EMBL" id="KAE8010708.1"/>
    </source>
</evidence>
<keyword evidence="1" id="KW-0812">Transmembrane</keyword>
<keyword evidence="1" id="KW-1133">Transmembrane helix</keyword>
<keyword evidence="3" id="KW-1185">Reference proteome</keyword>